<keyword evidence="3" id="KW-1133">Transmembrane helix</keyword>
<dbReference type="PANTHER" id="PTHR12428">
    <property type="entry name" value="OXA1"/>
    <property type="match status" value="1"/>
</dbReference>
<protein>
    <submittedName>
        <fullName evidence="5">Mitochondrial inner membrane protein COX18</fullName>
    </submittedName>
</protein>
<sequence length="332" mass="37287">MNSFQPRRLHCFIPSCPLKRNFNSVNVFFTELFNPSHYHMLAVTEGLKLFQSLTGLTWTSSIVLSTLLLRTAVAFPLYTYTEKNQALVSRSFLSTIAIHAKQPGDISRSVLHQSFRVDFMKRCQAEGCHPLKSAAFGLIQLPLWITVTSGLRNACGLWVSPVIYWPPMIPEFLANGLTSPTHSLALVALLTTANLANSELAHLRRLYMISATEFATKDPQFLSQRDSPTESVPIVLCPVKQSWQLRFVHSLGIFGGLLVSAVSLMAPSALTVFWCTSSVHQLLINLAHLLPRVRNTLRVPTSYVDPKRPYITLWLVALQNYRILTSLRPKKL</sequence>
<organism evidence="5">
    <name type="scientific">Schistocephalus solidus</name>
    <name type="common">Tapeworm</name>
    <dbReference type="NCBI Taxonomy" id="70667"/>
    <lineage>
        <taxon>Eukaryota</taxon>
        <taxon>Metazoa</taxon>
        <taxon>Spiralia</taxon>
        <taxon>Lophotrochozoa</taxon>
        <taxon>Platyhelminthes</taxon>
        <taxon>Cestoda</taxon>
        <taxon>Eucestoda</taxon>
        <taxon>Diphyllobothriidea</taxon>
        <taxon>Diphyllobothriidae</taxon>
        <taxon>Schistocephalus</taxon>
    </lineage>
</organism>
<dbReference type="EMBL" id="GEEE01017551">
    <property type="protein sequence ID" value="JAP45674.1"/>
    <property type="molecule type" value="Transcribed_RNA"/>
</dbReference>
<dbReference type="EMBL" id="GEEE01021635">
    <property type="protein sequence ID" value="JAP41590.1"/>
    <property type="molecule type" value="Transcribed_RNA"/>
</dbReference>
<comment type="subcellular location">
    <subcellularLocation>
        <location evidence="1">Membrane</location>
        <topology evidence="1">Multi-pass membrane protein</topology>
    </subcellularLocation>
</comment>
<name>A0A0X3P100_SCHSO</name>
<evidence type="ECO:0000256" key="3">
    <source>
        <dbReference type="ARBA" id="ARBA00022989"/>
    </source>
</evidence>
<evidence type="ECO:0000313" key="5">
    <source>
        <dbReference type="EMBL" id="JAP45674.1"/>
    </source>
</evidence>
<dbReference type="InterPro" id="IPR001708">
    <property type="entry name" value="YidC/ALB3/OXA1/COX18"/>
</dbReference>
<dbReference type="EMBL" id="GEEE01024372">
    <property type="protein sequence ID" value="JAP38853.1"/>
    <property type="molecule type" value="Transcribed_RNA"/>
</dbReference>
<dbReference type="AlphaFoldDB" id="A0A0X3P100"/>
<dbReference type="PANTHER" id="PTHR12428:SF65">
    <property type="entry name" value="CYTOCHROME C OXIDASE ASSEMBLY PROTEIN COX18, MITOCHONDRIAL"/>
    <property type="match status" value="1"/>
</dbReference>
<reference evidence="5" key="1">
    <citation type="submission" date="2016-01" db="EMBL/GenBank/DDBJ databases">
        <title>Reference transcriptome for the parasite Schistocephalus solidus: insights into the molecular evolution of parasitism.</title>
        <authorList>
            <person name="Hebert F.O."/>
            <person name="Grambauer S."/>
            <person name="Barber I."/>
            <person name="Landry C.R."/>
            <person name="Aubin-Horth N."/>
        </authorList>
    </citation>
    <scope>NUCLEOTIDE SEQUENCE</scope>
</reference>
<keyword evidence="2" id="KW-0812">Transmembrane</keyword>
<keyword evidence="4" id="KW-0472">Membrane</keyword>
<dbReference type="GO" id="GO:0032979">
    <property type="term" value="P:protein insertion into mitochondrial inner membrane from matrix"/>
    <property type="evidence" value="ECO:0007669"/>
    <property type="project" value="TreeGrafter"/>
</dbReference>
<accession>A0A0X3P100</accession>
<dbReference type="GO" id="GO:0033617">
    <property type="term" value="P:mitochondrial respiratory chain complex IV assembly"/>
    <property type="evidence" value="ECO:0007669"/>
    <property type="project" value="TreeGrafter"/>
</dbReference>
<evidence type="ECO:0000256" key="2">
    <source>
        <dbReference type="ARBA" id="ARBA00022692"/>
    </source>
</evidence>
<dbReference type="EMBL" id="GEEE01011158">
    <property type="protein sequence ID" value="JAP52067.1"/>
    <property type="molecule type" value="Transcribed_RNA"/>
</dbReference>
<gene>
    <name evidence="5" type="primary">COX18</name>
    <name evidence="5" type="ORF">TR160840</name>
</gene>
<proteinExistence type="predicted"/>
<dbReference type="GO" id="GO:0032977">
    <property type="term" value="F:membrane insertase activity"/>
    <property type="evidence" value="ECO:0007669"/>
    <property type="project" value="InterPro"/>
</dbReference>
<evidence type="ECO:0000256" key="1">
    <source>
        <dbReference type="ARBA" id="ARBA00004141"/>
    </source>
</evidence>
<dbReference type="GO" id="GO:0005743">
    <property type="term" value="C:mitochondrial inner membrane"/>
    <property type="evidence" value="ECO:0007669"/>
    <property type="project" value="TreeGrafter"/>
</dbReference>
<evidence type="ECO:0000256" key="4">
    <source>
        <dbReference type="ARBA" id="ARBA00023136"/>
    </source>
</evidence>